<proteinExistence type="predicted"/>
<keyword evidence="3" id="KW-0862">Zinc</keyword>
<keyword evidence="1" id="KW-0479">Metal-binding</keyword>
<dbReference type="InterPro" id="IPR010666">
    <property type="entry name" value="Znf_GRF"/>
</dbReference>
<feature type="domain" description="GRF-type" evidence="6">
    <location>
        <begin position="23"/>
        <end position="68"/>
    </location>
</feature>
<keyword evidence="2 4" id="KW-0863">Zinc-finger</keyword>
<dbReference type="KEGG" id="apuu:APUU_61195S"/>
<name>A0A7R7XUT9_9EURO</name>
<protein>
    <recommendedName>
        <fullName evidence="6">GRF-type domain-containing protein</fullName>
    </recommendedName>
</protein>
<reference evidence="7" key="1">
    <citation type="submission" date="2021-01" db="EMBL/GenBank/DDBJ databases">
        <authorList>
            <consortium name="Aspergillus puulaauensis MK2 genome sequencing consortium"/>
            <person name="Kazuki M."/>
            <person name="Futagami T."/>
        </authorList>
    </citation>
    <scope>NUCLEOTIDE SEQUENCE</scope>
    <source>
        <strain evidence="7">MK2</strain>
    </source>
</reference>
<dbReference type="GO" id="GO:0008270">
    <property type="term" value="F:zinc ion binding"/>
    <property type="evidence" value="ECO:0007669"/>
    <property type="project" value="UniProtKB-KW"/>
</dbReference>
<feature type="region of interest" description="Disordered" evidence="5">
    <location>
        <begin position="173"/>
        <end position="307"/>
    </location>
</feature>
<sequence length="333" mass="36900">MPTNALRSTFNNVRVDEEDEFICDCGFRMKDFLVQKKTSPYYGTRFYACAKFSQDPTRCQTKIWFDEQECVRSLMPPTMKSPRTPRKQVDIRIFGQYTPPTTLKRKAGMQSFDSGVGDLADNEHTSPSISRSAKKPKQGYVDAATQTGDTTLPAPAVRFAPRAMPRRRLFDDVLPAPKSNPATEFDPFASKALDSDRSSFSSSMAPPARQLQRNSPSPAKPITPPGKQPPAVASTTGKCRRMNPPRTDNPAIPSALHGGRAGLFTHQAEAHARSSSAPPEPDEPKTPSKGNNKTRHLSTDSDEDTYGWTDDLEQDIFEVMDTIENPPFSPLFV</sequence>
<evidence type="ECO:0000256" key="2">
    <source>
        <dbReference type="ARBA" id="ARBA00022771"/>
    </source>
</evidence>
<evidence type="ECO:0000313" key="8">
    <source>
        <dbReference type="Proteomes" id="UP000654913"/>
    </source>
</evidence>
<evidence type="ECO:0000256" key="5">
    <source>
        <dbReference type="SAM" id="MobiDB-lite"/>
    </source>
</evidence>
<evidence type="ECO:0000256" key="3">
    <source>
        <dbReference type="ARBA" id="ARBA00022833"/>
    </source>
</evidence>
<gene>
    <name evidence="7" type="ORF">APUU_61195S</name>
</gene>
<reference evidence="7" key="2">
    <citation type="submission" date="2021-02" db="EMBL/GenBank/DDBJ databases">
        <title>Aspergillus puulaauensis MK2 genome sequence.</title>
        <authorList>
            <person name="Futagami T."/>
            <person name="Mori K."/>
            <person name="Kadooka C."/>
            <person name="Tanaka T."/>
        </authorList>
    </citation>
    <scope>NUCLEOTIDE SEQUENCE</scope>
    <source>
        <strain evidence="7">MK2</strain>
    </source>
</reference>
<feature type="region of interest" description="Disordered" evidence="5">
    <location>
        <begin position="115"/>
        <end position="152"/>
    </location>
</feature>
<keyword evidence="8" id="KW-1185">Reference proteome</keyword>
<accession>A0A7R7XUT9</accession>
<dbReference type="RefSeq" id="XP_041560333.1">
    <property type="nucleotide sequence ID" value="XM_041694509.1"/>
</dbReference>
<evidence type="ECO:0000313" key="7">
    <source>
        <dbReference type="EMBL" id="BCS28147.1"/>
    </source>
</evidence>
<dbReference type="Proteomes" id="UP000654913">
    <property type="component" value="Chromosome 6"/>
</dbReference>
<evidence type="ECO:0000259" key="6">
    <source>
        <dbReference type="PROSITE" id="PS51999"/>
    </source>
</evidence>
<dbReference type="OrthoDB" id="4425191at2759"/>
<evidence type="ECO:0000256" key="4">
    <source>
        <dbReference type="PROSITE-ProRule" id="PRU01343"/>
    </source>
</evidence>
<dbReference type="PROSITE" id="PS51999">
    <property type="entry name" value="ZF_GRF"/>
    <property type="match status" value="1"/>
</dbReference>
<dbReference type="GeneID" id="64978144"/>
<dbReference type="EMBL" id="AP024448">
    <property type="protein sequence ID" value="BCS28147.1"/>
    <property type="molecule type" value="Genomic_DNA"/>
</dbReference>
<dbReference type="AlphaFoldDB" id="A0A7R7XUT9"/>
<evidence type="ECO:0000256" key="1">
    <source>
        <dbReference type="ARBA" id="ARBA00022723"/>
    </source>
</evidence>
<feature type="compositionally biased region" description="Pro residues" evidence="5">
    <location>
        <begin position="218"/>
        <end position="228"/>
    </location>
</feature>
<organism evidence="7 8">
    <name type="scientific">Aspergillus puulaauensis</name>
    <dbReference type="NCBI Taxonomy" id="1220207"/>
    <lineage>
        <taxon>Eukaryota</taxon>
        <taxon>Fungi</taxon>
        <taxon>Dikarya</taxon>
        <taxon>Ascomycota</taxon>
        <taxon>Pezizomycotina</taxon>
        <taxon>Eurotiomycetes</taxon>
        <taxon>Eurotiomycetidae</taxon>
        <taxon>Eurotiales</taxon>
        <taxon>Aspergillaceae</taxon>
        <taxon>Aspergillus</taxon>
    </lineage>
</organism>